<dbReference type="Proteomes" id="UP000315711">
    <property type="component" value="Unassembled WGS sequence"/>
</dbReference>
<dbReference type="InterPro" id="IPR016161">
    <property type="entry name" value="Ald_DH/histidinol_DH"/>
</dbReference>
<gene>
    <name evidence="11" type="ORF">IQ10_01479</name>
</gene>
<dbReference type="AlphaFoldDB" id="A0A562QPZ8"/>
<dbReference type="PROSITE" id="PS00687">
    <property type="entry name" value="ALDEHYDE_DEHYDR_GLU"/>
    <property type="match status" value="1"/>
</dbReference>
<evidence type="ECO:0000313" key="12">
    <source>
        <dbReference type="Proteomes" id="UP000315711"/>
    </source>
</evidence>
<dbReference type="OrthoDB" id="9762913at2"/>
<proteinExistence type="inferred from homology"/>
<evidence type="ECO:0000256" key="9">
    <source>
        <dbReference type="RuleBase" id="RU003345"/>
    </source>
</evidence>
<name>A0A562QPZ8_9BACI</name>
<dbReference type="InterPro" id="IPR016163">
    <property type="entry name" value="Ald_DH_C"/>
</dbReference>
<dbReference type="InterPro" id="IPR029510">
    <property type="entry name" value="Ald_DH_CS_GLU"/>
</dbReference>
<evidence type="ECO:0000256" key="2">
    <source>
        <dbReference type="ARBA" id="ARBA00023002"/>
    </source>
</evidence>
<accession>A0A562QPZ8</accession>
<dbReference type="InterPro" id="IPR015590">
    <property type="entry name" value="Aldehyde_DH_dom"/>
</dbReference>
<evidence type="ECO:0000259" key="10">
    <source>
        <dbReference type="Pfam" id="PF00171"/>
    </source>
</evidence>
<evidence type="ECO:0000256" key="6">
    <source>
        <dbReference type="ARBA" id="ARBA00066984"/>
    </source>
</evidence>
<evidence type="ECO:0000313" key="11">
    <source>
        <dbReference type="EMBL" id="TWI58146.1"/>
    </source>
</evidence>
<dbReference type="FunFam" id="3.40.605.10:FF:000007">
    <property type="entry name" value="NAD/NADP-dependent betaine aldehyde dehydrogenase"/>
    <property type="match status" value="1"/>
</dbReference>
<dbReference type="InterPro" id="IPR016162">
    <property type="entry name" value="Ald_DH_N"/>
</dbReference>
<dbReference type="GO" id="GO:0016620">
    <property type="term" value="F:oxidoreductase activity, acting on the aldehyde or oxo group of donors, NAD or NADP as acceptor"/>
    <property type="evidence" value="ECO:0007669"/>
    <property type="project" value="InterPro"/>
</dbReference>
<feature type="active site" evidence="8">
    <location>
        <position position="258"/>
    </location>
</feature>
<evidence type="ECO:0000256" key="5">
    <source>
        <dbReference type="ARBA" id="ARBA00054572"/>
    </source>
</evidence>
<evidence type="ECO:0000256" key="4">
    <source>
        <dbReference type="ARBA" id="ARBA00050326"/>
    </source>
</evidence>
<comment type="caution">
    <text evidence="11">The sequence shown here is derived from an EMBL/GenBank/DDBJ whole genome shotgun (WGS) entry which is preliminary data.</text>
</comment>
<feature type="domain" description="Aldehyde dehydrogenase" evidence="10">
    <location>
        <begin position="21"/>
        <end position="478"/>
    </location>
</feature>
<dbReference type="SUPFAM" id="SSF53720">
    <property type="entry name" value="ALDH-like"/>
    <property type="match status" value="1"/>
</dbReference>
<dbReference type="PANTHER" id="PTHR42986:SF1">
    <property type="entry name" value="BENZALDEHYDE DEHYDROGENASE YFMT"/>
    <property type="match status" value="1"/>
</dbReference>
<comment type="similarity">
    <text evidence="1 9">Belongs to the aldehyde dehydrogenase family.</text>
</comment>
<dbReference type="EMBL" id="VLKZ01000003">
    <property type="protein sequence ID" value="TWI58146.1"/>
    <property type="molecule type" value="Genomic_DNA"/>
</dbReference>
<dbReference type="EC" id="1.2.1.97" evidence="6"/>
<evidence type="ECO:0000256" key="8">
    <source>
        <dbReference type="PROSITE-ProRule" id="PRU10007"/>
    </source>
</evidence>
<keyword evidence="2 9" id="KW-0560">Oxidoreductase</keyword>
<dbReference type="Pfam" id="PF00171">
    <property type="entry name" value="Aldedh"/>
    <property type="match status" value="1"/>
</dbReference>
<comment type="function">
    <text evidence="5">Part of the sulfo-TAL (or sulfo-SFT) pathway, a D-sulfoquinovose degradation pathway that produces sulfolactate (SL). Catalyzes the oxidation of 3-sulfolactaldehyde (SLA) to sulfolactate (SL).</text>
</comment>
<keyword evidence="3" id="KW-0520">NAD</keyword>
<protein>
    <recommendedName>
        <fullName evidence="7">3-sulfolactaldehyde dehydrogenase</fullName>
        <ecNumber evidence="6">1.2.1.97</ecNumber>
    </recommendedName>
</protein>
<evidence type="ECO:0000256" key="1">
    <source>
        <dbReference type="ARBA" id="ARBA00009986"/>
    </source>
</evidence>
<dbReference type="RefSeq" id="WP_144449794.1">
    <property type="nucleotide sequence ID" value="NZ_VLKZ01000003.1"/>
</dbReference>
<dbReference type="PANTHER" id="PTHR42986">
    <property type="entry name" value="BENZALDEHYDE DEHYDROGENASE YFMT"/>
    <property type="match status" value="1"/>
</dbReference>
<sequence>MAKVSTVKYPQWSKLPIGGVWKEGSSTQYETVKNPYNEEVLAEIKLANKSDIDEAYNKAKEAQAKWAKVSAYEKASLLEKVAELIEERRQEIVTMLVEESGSSIVKANVEVDASIGDTKEAAKYPFKMEGTIHSSLIPGKENRVYRNPIGVIGAITPWNWPFYLTIRVVAPAIATGNSIVLKADSQTPITGGLMIAKIFEDAGLPQGLINVIVADVSEIGDSMVDHPIPRVISFTGSTAAGKRIGAVAGQNLKKVALELGGNNVMIVLDDADVDQAVSAAAFGKFFHQGQICLSANRIMVDRKIYPAFVEKFKEVTSTIKVGNPAEDGNIIGPLINEKQVDRIVKFVEQSVSEGATVEIEGKVEGKLMSPFVLSNVTNDMAVAQNELFGPVAAIMPIDGEEEAIRIANASNFGLSGSVFSGSLERGIKVAHEIETGMIHVNDQTVNVEPNMPFGGEKLSGIGRYCGEEALEEFTTVKWMSVQNDPRQYPFS</sequence>
<dbReference type="FunFam" id="3.40.309.10:FF:000009">
    <property type="entry name" value="Aldehyde dehydrogenase A"/>
    <property type="match status" value="1"/>
</dbReference>
<dbReference type="Gene3D" id="3.40.605.10">
    <property type="entry name" value="Aldehyde Dehydrogenase, Chain A, domain 1"/>
    <property type="match status" value="1"/>
</dbReference>
<keyword evidence="12" id="KW-1185">Reference proteome</keyword>
<comment type="catalytic activity">
    <reaction evidence="4">
        <text>(2S)-3-sulfolactaldehyde + NAD(+) + H2O = (2S)-3-sulfolactate + NADH + 2 H(+)</text>
        <dbReference type="Rhea" id="RHEA:47932"/>
        <dbReference type="ChEBI" id="CHEBI:15377"/>
        <dbReference type="ChEBI" id="CHEBI:15378"/>
        <dbReference type="ChEBI" id="CHEBI:57540"/>
        <dbReference type="ChEBI" id="CHEBI:57945"/>
        <dbReference type="ChEBI" id="CHEBI:61289"/>
        <dbReference type="ChEBI" id="CHEBI:90109"/>
        <dbReference type="EC" id="1.2.1.97"/>
    </reaction>
    <physiologicalReaction direction="left-to-right" evidence="4">
        <dbReference type="Rhea" id="RHEA:47933"/>
    </physiologicalReaction>
</comment>
<dbReference type="Gene3D" id="3.40.309.10">
    <property type="entry name" value="Aldehyde Dehydrogenase, Chain A, domain 2"/>
    <property type="match status" value="1"/>
</dbReference>
<organism evidence="11 12">
    <name type="scientific">Halalkalibacter nanhaiisediminis</name>
    <dbReference type="NCBI Taxonomy" id="688079"/>
    <lineage>
        <taxon>Bacteria</taxon>
        <taxon>Bacillati</taxon>
        <taxon>Bacillota</taxon>
        <taxon>Bacilli</taxon>
        <taxon>Bacillales</taxon>
        <taxon>Bacillaceae</taxon>
        <taxon>Halalkalibacter</taxon>
    </lineage>
</organism>
<evidence type="ECO:0000256" key="7">
    <source>
        <dbReference type="ARBA" id="ARBA00067277"/>
    </source>
</evidence>
<reference evidence="11 12" key="1">
    <citation type="journal article" date="2015" name="Stand. Genomic Sci.">
        <title>Genomic Encyclopedia of Bacterial and Archaeal Type Strains, Phase III: the genomes of soil and plant-associated and newly described type strains.</title>
        <authorList>
            <person name="Whitman W.B."/>
            <person name="Woyke T."/>
            <person name="Klenk H.P."/>
            <person name="Zhou Y."/>
            <person name="Lilburn T.G."/>
            <person name="Beck B.J."/>
            <person name="De Vos P."/>
            <person name="Vandamme P."/>
            <person name="Eisen J.A."/>
            <person name="Garrity G."/>
            <person name="Hugenholtz P."/>
            <person name="Kyrpides N.C."/>
        </authorList>
    </citation>
    <scope>NUCLEOTIDE SEQUENCE [LARGE SCALE GENOMIC DNA]</scope>
    <source>
        <strain evidence="11 12">CGMCC 1.10116</strain>
    </source>
</reference>
<evidence type="ECO:0000256" key="3">
    <source>
        <dbReference type="ARBA" id="ARBA00023027"/>
    </source>
</evidence>